<evidence type="ECO:0000256" key="1">
    <source>
        <dbReference type="ARBA" id="ARBA00004167"/>
    </source>
</evidence>
<dbReference type="Pfam" id="PF07963">
    <property type="entry name" value="N_methyl"/>
    <property type="match status" value="1"/>
</dbReference>
<evidence type="ECO:0000313" key="7">
    <source>
        <dbReference type="Proteomes" id="UP000585363"/>
    </source>
</evidence>
<dbReference type="InterPro" id="IPR016419">
    <property type="entry name" value="Prepilin_Pept-dep_B_prd"/>
</dbReference>
<dbReference type="InterPro" id="IPR051621">
    <property type="entry name" value="T2SS_protein_J"/>
</dbReference>
<sequence length="191" mass="21366">MSIKMAKGFTLPEAMMALGIGSMLILGAMQIFPLLRQRTQLLSQHYQLDQLLRQTTQTLTKDLRRAGFCAGSCPGKAVVISHASGEAENSCVILAYDLNRNGRWEPAEHSESEFFGYRLRDGMLESQRGVTQCNSVGWERLLDPSEVFLSRFQLSAEKGASGKTRYVLQLAAHWLKYPTVNNRLEVVVQGQ</sequence>
<dbReference type="PIRSF" id="PIRSF004525">
    <property type="entry name" value="Pilin_peptidase-dep_B_prd"/>
    <property type="match status" value="1"/>
</dbReference>
<protein>
    <submittedName>
        <fullName evidence="6">Prepilin peptidase-dependent protein</fullName>
    </submittedName>
</protein>
<keyword evidence="7" id="KW-1185">Reference proteome</keyword>
<organism evidence="6 7">
    <name type="scientific">Rouxiella aceris</name>
    <dbReference type="NCBI Taxonomy" id="2703884"/>
    <lineage>
        <taxon>Bacteria</taxon>
        <taxon>Pseudomonadati</taxon>
        <taxon>Pseudomonadota</taxon>
        <taxon>Gammaproteobacteria</taxon>
        <taxon>Enterobacterales</taxon>
        <taxon>Yersiniaceae</taxon>
        <taxon>Rouxiella</taxon>
    </lineage>
</organism>
<name>A0A848MB75_9GAMM</name>
<evidence type="ECO:0000256" key="3">
    <source>
        <dbReference type="ARBA" id="ARBA00022692"/>
    </source>
</evidence>
<comment type="caution">
    <text evidence="6">The sequence shown here is derived from an EMBL/GenBank/DDBJ whole genome shotgun (WGS) entry which is preliminary data.</text>
</comment>
<keyword evidence="4" id="KW-1133">Transmembrane helix</keyword>
<gene>
    <name evidence="6" type="ORF">GW590_00335</name>
</gene>
<dbReference type="Proteomes" id="UP000585363">
    <property type="component" value="Unassembled WGS sequence"/>
</dbReference>
<reference evidence="6 7" key="1">
    <citation type="submission" date="2020-01" db="EMBL/GenBank/DDBJ databases">
        <authorList>
            <person name="Lee S.D."/>
        </authorList>
    </citation>
    <scope>NUCLEOTIDE SEQUENCE [LARGE SCALE GENOMIC DNA]</scope>
    <source>
        <strain evidence="6 7">SAP-1</strain>
    </source>
</reference>
<keyword evidence="3" id="KW-0812">Transmembrane</keyword>
<reference evidence="6 7" key="2">
    <citation type="submission" date="2020-06" db="EMBL/GenBank/DDBJ databases">
        <title>Polyphasic characterization of a Rahnella strain isolated from tree sap.</title>
        <authorList>
            <person name="Kim I.S."/>
        </authorList>
    </citation>
    <scope>NUCLEOTIDE SEQUENCE [LARGE SCALE GENOMIC DNA]</scope>
    <source>
        <strain evidence="6 7">SAP-1</strain>
    </source>
</reference>
<evidence type="ECO:0000313" key="6">
    <source>
        <dbReference type="EMBL" id="NMP25337.1"/>
    </source>
</evidence>
<dbReference type="PROSITE" id="PS00409">
    <property type="entry name" value="PROKAR_NTER_METHYL"/>
    <property type="match status" value="1"/>
</dbReference>
<evidence type="ECO:0000256" key="4">
    <source>
        <dbReference type="ARBA" id="ARBA00022989"/>
    </source>
</evidence>
<evidence type="ECO:0000256" key="2">
    <source>
        <dbReference type="ARBA" id="ARBA00022481"/>
    </source>
</evidence>
<dbReference type="PANTHER" id="PTHR39583:SF3">
    <property type="entry name" value="PREPILIN PEPTIDASE-DEPENDENT PROTEIN B"/>
    <property type="match status" value="1"/>
</dbReference>
<dbReference type="NCBIfam" id="NF007848">
    <property type="entry name" value="PRK10557.1"/>
    <property type="match status" value="1"/>
</dbReference>
<keyword evidence="2" id="KW-0488">Methylation</keyword>
<dbReference type="PANTHER" id="PTHR39583">
    <property type="entry name" value="TYPE II SECRETION SYSTEM PROTEIN J-RELATED"/>
    <property type="match status" value="1"/>
</dbReference>
<proteinExistence type="predicted"/>
<dbReference type="InterPro" id="IPR012902">
    <property type="entry name" value="N_methyl_site"/>
</dbReference>
<dbReference type="EMBL" id="JAADJU010000001">
    <property type="protein sequence ID" value="NMP25337.1"/>
    <property type="molecule type" value="Genomic_DNA"/>
</dbReference>
<keyword evidence="5" id="KW-0472">Membrane</keyword>
<dbReference type="GO" id="GO:0015628">
    <property type="term" value="P:protein secretion by the type II secretion system"/>
    <property type="evidence" value="ECO:0007669"/>
    <property type="project" value="TreeGrafter"/>
</dbReference>
<evidence type="ECO:0000256" key="5">
    <source>
        <dbReference type="ARBA" id="ARBA00023136"/>
    </source>
</evidence>
<accession>A0A848MB75</accession>
<dbReference type="GO" id="GO:0016020">
    <property type="term" value="C:membrane"/>
    <property type="evidence" value="ECO:0007669"/>
    <property type="project" value="UniProtKB-SubCell"/>
</dbReference>
<dbReference type="NCBIfam" id="TIGR02532">
    <property type="entry name" value="IV_pilin_GFxxxE"/>
    <property type="match status" value="1"/>
</dbReference>
<dbReference type="AlphaFoldDB" id="A0A848MB75"/>
<comment type="subcellular location">
    <subcellularLocation>
        <location evidence="1">Membrane</location>
        <topology evidence="1">Single-pass membrane protein</topology>
    </subcellularLocation>
</comment>